<evidence type="ECO:0000313" key="1">
    <source>
        <dbReference type="EMBL" id="GFH61827.1"/>
    </source>
</evidence>
<organism evidence="1 2">
    <name type="scientific">Chaetoceros tenuissimus</name>
    <dbReference type="NCBI Taxonomy" id="426638"/>
    <lineage>
        <taxon>Eukaryota</taxon>
        <taxon>Sar</taxon>
        <taxon>Stramenopiles</taxon>
        <taxon>Ochrophyta</taxon>
        <taxon>Bacillariophyta</taxon>
        <taxon>Coscinodiscophyceae</taxon>
        <taxon>Chaetocerotophycidae</taxon>
        <taxon>Chaetocerotales</taxon>
        <taxon>Chaetocerotaceae</taxon>
        <taxon>Chaetoceros</taxon>
    </lineage>
</organism>
<evidence type="ECO:0000313" key="2">
    <source>
        <dbReference type="Proteomes" id="UP001054902"/>
    </source>
</evidence>
<name>A0AAD3DC70_9STRA</name>
<dbReference type="Proteomes" id="UP001054902">
    <property type="component" value="Unassembled WGS sequence"/>
</dbReference>
<dbReference type="EMBL" id="BLLK01000075">
    <property type="protein sequence ID" value="GFH61827.1"/>
    <property type="molecule type" value="Genomic_DNA"/>
</dbReference>
<keyword evidence="2" id="KW-1185">Reference proteome</keyword>
<proteinExistence type="predicted"/>
<dbReference type="AlphaFoldDB" id="A0AAD3DC70"/>
<comment type="caution">
    <text evidence="1">The sequence shown here is derived from an EMBL/GenBank/DDBJ whole genome shotgun (WGS) entry which is preliminary data.</text>
</comment>
<gene>
    <name evidence="1" type="ORF">CTEN210_18303</name>
</gene>
<sequence>MRQIFMSIACHAHSLNLWESSDSFHAAFTKTPYNDARLKLKNSSELFFEPKAGKINIYQWNWRWDPIETDDDGQDWLRSCQNRELFGIDTYSLSAPNEKASEDWNKSNPLFETVPLNENDKIIINASMHSVNPTTKESCREHNLEKLNQLLDCMADAREKGEDPGWPQLYYFRTNELHFKTEDGDFTYEKALHPDGCADYVDGSLNKYVKTEVEMLRGKIPMVGYDLNLDNGGRLHMGGRDCAHWSMPGVADVYAREVMREVFEVDREQEQTPLDVIGESKDEKVEVLLTSTVLHE</sequence>
<accession>A0AAD3DC70</accession>
<protein>
    <submittedName>
        <fullName evidence="1">Uncharacterized protein</fullName>
    </submittedName>
</protein>
<reference evidence="1 2" key="1">
    <citation type="journal article" date="2021" name="Sci. Rep.">
        <title>The genome of the diatom Chaetoceros tenuissimus carries an ancient integrated fragment of an extant virus.</title>
        <authorList>
            <person name="Hongo Y."/>
            <person name="Kimura K."/>
            <person name="Takaki Y."/>
            <person name="Yoshida Y."/>
            <person name="Baba S."/>
            <person name="Kobayashi G."/>
            <person name="Nagasaki K."/>
            <person name="Hano T."/>
            <person name="Tomaru Y."/>
        </authorList>
    </citation>
    <scope>NUCLEOTIDE SEQUENCE [LARGE SCALE GENOMIC DNA]</scope>
    <source>
        <strain evidence="1 2">NIES-3715</strain>
    </source>
</reference>